<dbReference type="InterPro" id="IPR050263">
    <property type="entry name" value="Bact_Fimbrial_Adh_Pro"/>
</dbReference>
<evidence type="ECO:0000256" key="1">
    <source>
        <dbReference type="ARBA" id="ARBA00004561"/>
    </source>
</evidence>
<keyword evidence="3" id="KW-0281">Fimbrium</keyword>
<accession>A0A645B7B1</accession>
<feature type="domain" description="Fimbrial-type adhesion" evidence="5">
    <location>
        <begin position="110"/>
        <end position="260"/>
    </location>
</feature>
<dbReference type="InterPro" id="IPR008966">
    <property type="entry name" value="Adhesion_dom_sf"/>
</dbReference>
<dbReference type="PANTHER" id="PTHR33420">
    <property type="entry name" value="FIMBRIAL SUBUNIT ELFA-RELATED"/>
    <property type="match status" value="1"/>
</dbReference>
<dbReference type="GO" id="GO:0009289">
    <property type="term" value="C:pilus"/>
    <property type="evidence" value="ECO:0007669"/>
    <property type="project" value="UniProtKB-SubCell"/>
</dbReference>
<evidence type="ECO:0000256" key="2">
    <source>
        <dbReference type="ARBA" id="ARBA00022729"/>
    </source>
</evidence>
<dbReference type="PANTHER" id="PTHR33420:SF31">
    <property type="entry name" value="TYPE 1 FIMBRIN D-MANNOSE SPECIFIC ADHESIN"/>
    <property type="match status" value="1"/>
</dbReference>
<organism evidence="6">
    <name type="scientific">bioreactor metagenome</name>
    <dbReference type="NCBI Taxonomy" id="1076179"/>
    <lineage>
        <taxon>unclassified sequences</taxon>
        <taxon>metagenomes</taxon>
        <taxon>ecological metagenomes</taxon>
    </lineage>
</organism>
<feature type="compositionally biased region" description="Basic and acidic residues" evidence="4">
    <location>
        <begin position="46"/>
        <end position="55"/>
    </location>
</feature>
<protein>
    <submittedName>
        <fullName evidence="6">Putative fimbrial-like protein YraK</fullName>
    </submittedName>
</protein>
<dbReference type="GO" id="GO:0043709">
    <property type="term" value="P:cell adhesion involved in single-species biofilm formation"/>
    <property type="evidence" value="ECO:0007669"/>
    <property type="project" value="TreeGrafter"/>
</dbReference>
<feature type="region of interest" description="Disordered" evidence="4">
    <location>
        <begin position="25"/>
        <end position="55"/>
    </location>
</feature>
<dbReference type="Pfam" id="PF00419">
    <property type="entry name" value="Fimbrial"/>
    <property type="match status" value="1"/>
</dbReference>
<sequence>MNDSLYIKTEISNIPGSTGPVLVPSKIGSPIKDSSGSYRTDSNRGVCKDDPPEKRLPNVSIGADTTFTLYVSKPFLGELIIPDTTIAYLQAAWSSSSTYPKTFKNIAELHIQGRITVPQSCKINQGDVIQVNLGVISAAYFTTKDAMPEHYTPVNFDIVYDCGDMSDIKNSLYMEIEASDLASQYVLIARRRETDNVPDVGIRLVDITNTNVNVPFNPGSILIDSSGHGVTHMEAYPVNLTGGVLSPGYFKGTATITVIVK</sequence>
<dbReference type="InterPro" id="IPR036937">
    <property type="entry name" value="Adhesion_dom_fimbrial_sf"/>
</dbReference>
<gene>
    <name evidence="6" type="primary">yraK</name>
    <name evidence="6" type="ORF">SDC9_105881</name>
</gene>
<evidence type="ECO:0000313" key="6">
    <source>
        <dbReference type="EMBL" id="MPM59043.1"/>
    </source>
</evidence>
<comment type="caution">
    <text evidence="6">The sequence shown here is derived from an EMBL/GenBank/DDBJ whole genome shotgun (WGS) entry which is preliminary data.</text>
</comment>
<dbReference type="Gene3D" id="2.60.40.1090">
    <property type="entry name" value="Fimbrial-type adhesion domain"/>
    <property type="match status" value="1"/>
</dbReference>
<dbReference type="SUPFAM" id="SSF49401">
    <property type="entry name" value="Bacterial adhesins"/>
    <property type="match status" value="1"/>
</dbReference>
<dbReference type="EMBL" id="VSSQ01017093">
    <property type="protein sequence ID" value="MPM59043.1"/>
    <property type="molecule type" value="Genomic_DNA"/>
</dbReference>
<dbReference type="InterPro" id="IPR000259">
    <property type="entry name" value="Adhesion_dom_fimbrial"/>
</dbReference>
<dbReference type="AlphaFoldDB" id="A0A645B7B1"/>
<keyword evidence="2" id="KW-0732">Signal</keyword>
<comment type="subcellular location">
    <subcellularLocation>
        <location evidence="1">Fimbrium</location>
    </subcellularLocation>
</comment>
<name>A0A645B7B1_9ZZZZ</name>
<proteinExistence type="predicted"/>
<evidence type="ECO:0000259" key="5">
    <source>
        <dbReference type="Pfam" id="PF00419"/>
    </source>
</evidence>
<evidence type="ECO:0000256" key="3">
    <source>
        <dbReference type="ARBA" id="ARBA00023263"/>
    </source>
</evidence>
<reference evidence="6" key="1">
    <citation type="submission" date="2019-08" db="EMBL/GenBank/DDBJ databases">
        <authorList>
            <person name="Kucharzyk K."/>
            <person name="Murdoch R.W."/>
            <person name="Higgins S."/>
            <person name="Loffler F."/>
        </authorList>
    </citation>
    <scope>NUCLEOTIDE SEQUENCE</scope>
</reference>
<evidence type="ECO:0000256" key="4">
    <source>
        <dbReference type="SAM" id="MobiDB-lite"/>
    </source>
</evidence>